<feature type="transmembrane region" description="Helical" evidence="6">
    <location>
        <begin position="148"/>
        <end position="171"/>
    </location>
</feature>
<keyword evidence="3 6" id="KW-0812">Transmembrane</keyword>
<keyword evidence="5 6" id="KW-0472">Membrane</keyword>
<name>A0A426ZW64_ENSVE</name>
<dbReference type="InterPro" id="IPR030184">
    <property type="entry name" value="WAT1-related"/>
</dbReference>
<feature type="transmembrane region" description="Helical" evidence="6">
    <location>
        <begin position="115"/>
        <end position="136"/>
    </location>
</feature>
<sequence>MAWPSSYKRRFEPPLHCGIEVEVVENVEDEAMALGGAWKSAKPYLAMVFLQVGYSGMYVVSVASLKRGMSHYVLVVYRNAVAAVVVAPFALWPVLDQNFYYMGAKDTSASEIFHFLYLSMEYVDWNIDGLFFVIRMEKIDIKKRRSQAKVVGTLVTVIGALLMILYTGPAIEFVRTKGRSHHADDGSKNESHWLVGTFMLLFRLSLSTLICLTGAGQSGALALVMERSAKPWSIGFDTRLFTAVYSGIMCSGIAYYVQGMVMKERGPVFVTAFNPLCMIITAITGSIILAEEITLGRLLGAVIIVIGLYFLIWGKSKDHLMQPSETMEKDAALRLPKVADDANKTTSIDHVTVIDVQPSKHP</sequence>
<evidence type="ECO:0000256" key="4">
    <source>
        <dbReference type="ARBA" id="ARBA00022989"/>
    </source>
</evidence>
<feature type="transmembrane region" description="Helical" evidence="6">
    <location>
        <begin position="297"/>
        <end position="314"/>
    </location>
</feature>
<dbReference type="GO" id="GO:0022857">
    <property type="term" value="F:transmembrane transporter activity"/>
    <property type="evidence" value="ECO:0007669"/>
    <property type="project" value="InterPro"/>
</dbReference>
<dbReference type="SUPFAM" id="SSF103481">
    <property type="entry name" value="Multidrug resistance efflux transporter EmrE"/>
    <property type="match status" value="1"/>
</dbReference>
<dbReference type="GO" id="GO:0016020">
    <property type="term" value="C:membrane"/>
    <property type="evidence" value="ECO:0007669"/>
    <property type="project" value="UniProtKB-SubCell"/>
</dbReference>
<gene>
    <name evidence="8" type="ORF">B296_00038474</name>
</gene>
<comment type="subcellular location">
    <subcellularLocation>
        <location evidence="1 6">Membrane</location>
        <topology evidence="1 6">Multi-pass membrane protein</topology>
    </subcellularLocation>
</comment>
<feature type="domain" description="EamA" evidence="7">
    <location>
        <begin position="198"/>
        <end position="312"/>
    </location>
</feature>
<evidence type="ECO:0000313" key="8">
    <source>
        <dbReference type="EMBL" id="RRT68239.1"/>
    </source>
</evidence>
<dbReference type="InterPro" id="IPR000620">
    <property type="entry name" value="EamA_dom"/>
</dbReference>
<evidence type="ECO:0000256" key="2">
    <source>
        <dbReference type="ARBA" id="ARBA00007635"/>
    </source>
</evidence>
<dbReference type="Pfam" id="PF00892">
    <property type="entry name" value="EamA"/>
    <property type="match status" value="1"/>
</dbReference>
<comment type="caution">
    <text evidence="8">The sequence shown here is derived from an EMBL/GenBank/DDBJ whole genome shotgun (WGS) entry which is preliminary data.</text>
</comment>
<evidence type="ECO:0000256" key="3">
    <source>
        <dbReference type="ARBA" id="ARBA00022692"/>
    </source>
</evidence>
<keyword evidence="4 6" id="KW-1133">Transmembrane helix</keyword>
<organism evidence="8 9">
    <name type="scientific">Ensete ventricosum</name>
    <name type="common">Abyssinian banana</name>
    <name type="synonym">Musa ensete</name>
    <dbReference type="NCBI Taxonomy" id="4639"/>
    <lineage>
        <taxon>Eukaryota</taxon>
        <taxon>Viridiplantae</taxon>
        <taxon>Streptophyta</taxon>
        <taxon>Embryophyta</taxon>
        <taxon>Tracheophyta</taxon>
        <taxon>Spermatophyta</taxon>
        <taxon>Magnoliopsida</taxon>
        <taxon>Liliopsida</taxon>
        <taxon>Zingiberales</taxon>
        <taxon>Musaceae</taxon>
        <taxon>Ensete</taxon>
    </lineage>
</organism>
<feature type="transmembrane region" description="Helical" evidence="6">
    <location>
        <begin position="236"/>
        <end position="257"/>
    </location>
</feature>
<feature type="transmembrane region" description="Helical" evidence="6">
    <location>
        <begin position="269"/>
        <end position="290"/>
    </location>
</feature>
<dbReference type="Proteomes" id="UP000287651">
    <property type="component" value="Unassembled WGS sequence"/>
</dbReference>
<evidence type="ECO:0000259" key="7">
    <source>
        <dbReference type="Pfam" id="PF00892"/>
    </source>
</evidence>
<comment type="similarity">
    <text evidence="2 6">Belongs to the drug/metabolite transporter (DMT) superfamily. Plant drug/metabolite exporter (P-DME) (TC 2.A.7.4) family.</text>
</comment>
<protein>
    <recommendedName>
        <fullName evidence="6">WAT1-related protein</fullName>
    </recommendedName>
</protein>
<dbReference type="InterPro" id="IPR037185">
    <property type="entry name" value="EmrE-like"/>
</dbReference>
<accession>A0A426ZW64</accession>
<dbReference type="PANTHER" id="PTHR31218">
    <property type="entry name" value="WAT1-RELATED PROTEIN"/>
    <property type="match status" value="1"/>
</dbReference>
<evidence type="ECO:0000256" key="6">
    <source>
        <dbReference type="RuleBase" id="RU363077"/>
    </source>
</evidence>
<feature type="transmembrane region" description="Helical" evidence="6">
    <location>
        <begin position="75"/>
        <end position="95"/>
    </location>
</feature>
<dbReference type="AlphaFoldDB" id="A0A426ZW64"/>
<feature type="transmembrane region" description="Helical" evidence="6">
    <location>
        <begin position="44"/>
        <end position="63"/>
    </location>
</feature>
<evidence type="ECO:0000313" key="9">
    <source>
        <dbReference type="Proteomes" id="UP000287651"/>
    </source>
</evidence>
<dbReference type="EMBL" id="AMZH03004756">
    <property type="protein sequence ID" value="RRT68239.1"/>
    <property type="molecule type" value="Genomic_DNA"/>
</dbReference>
<feature type="transmembrane region" description="Helical" evidence="6">
    <location>
        <begin position="191"/>
        <end position="215"/>
    </location>
</feature>
<reference evidence="8 9" key="1">
    <citation type="journal article" date="2014" name="Agronomy (Basel)">
        <title>A Draft Genome Sequence for Ensete ventricosum, the Drought-Tolerant Tree Against Hunger.</title>
        <authorList>
            <person name="Harrison J."/>
            <person name="Moore K.A."/>
            <person name="Paszkiewicz K."/>
            <person name="Jones T."/>
            <person name="Grant M."/>
            <person name="Ambacheew D."/>
            <person name="Muzemil S."/>
            <person name="Studholme D.J."/>
        </authorList>
    </citation>
    <scope>NUCLEOTIDE SEQUENCE [LARGE SCALE GENOMIC DNA]</scope>
</reference>
<evidence type="ECO:0000256" key="1">
    <source>
        <dbReference type="ARBA" id="ARBA00004141"/>
    </source>
</evidence>
<proteinExistence type="inferred from homology"/>
<evidence type="ECO:0000256" key="5">
    <source>
        <dbReference type="ARBA" id="ARBA00023136"/>
    </source>
</evidence>